<reference evidence="1 2" key="1">
    <citation type="journal article" date="2004" name="Proc. Natl. Acad. Sci. U.S.A.">
        <title>Comparison of the genome of the oral pathogen Treponema denticola with other spirochete genomes.</title>
        <authorList>
            <person name="Seshadri R."/>
            <person name="Myers G.S."/>
            <person name="Tettelin H."/>
            <person name="Eisen J.A."/>
            <person name="Heidelberg J.F."/>
            <person name="Dodson R.J."/>
            <person name="Davidsen T.M."/>
            <person name="DeBoy R.T."/>
            <person name="Fouts D.E."/>
            <person name="Haft D.H."/>
            <person name="Selengut J."/>
            <person name="Ren Q."/>
            <person name="Brinkac L.M."/>
            <person name="Madupu R."/>
            <person name="Kolonay J."/>
            <person name="Durkin S.A."/>
            <person name="Daugherty S.C."/>
            <person name="Shetty J."/>
            <person name="Shvartsbeyn A."/>
            <person name="Gebregeorgis E."/>
            <person name="Geer K."/>
            <person name="Tsegaye G."/>
            <person name="Malek J."/>
            <person name="Ayodeji B."/>
            <person name="Shatsman S."/>
            <person name="McLeod M.P."/>
            <person name="Smajs D."/>
            <person name="Howell J.K."/>
            <person name="Pal S."/>
            <person name="Amin A."/>
            <person name="Vashisth P."/>
            <person name="McNeill T.Z."/>
            <person name="Xiang Q."/>
            <person name="Sodergren E."/>
            <person name="Baca E."/>
            <person name="Weinstock G.M."/>
            <person name="Norris S.J."/>
            <person name="Fraser C.M."/>
            <person name="Paulsen I.T."/>
        </authorList>
    </citation>
    <scope>NUCLEOTIDE SEQUENCE [LARGE SCALE GENOMIC DNA]</scope>
    <source>
        <strain evidence="2">ATCC 35405 / DSM 14222 / CIP 103919 / JCM 8153 / KCTC 15104</strain>
    </source>
</reference>
<dbReference type="KEGG" id="tde:TDE_1192"/>
<keyword evidence="2" id="KW-1185">Reference proteome</keyword>
<dbReference type="AlphaFoldDB" id="Q73NG1"/>
<organism evidence="1 2">
    <name type="scientific">Treponema denticola (strain ATCC 35405 / DSM 14222 / CIP 103919 / JCM 8153 / KCTC 15104)</name>
    <dbReference type="NCBI Taxonomy" id="243275"/>
    <lineage>
        <taxon>Bacteria</taxon>
        <taxon>Pseudomonadati</taxon>
        <taxon>Spirochaetota</taxon>
        <taxon>Spirochaetia</taxon>
        <taxon>Spirochaetales</taxon>
        <taxon>Treponemataceae</taxon>
        <taxon>Treponema</taxon>
    </lineage>
</organism>
<evidence type="ECO:0000313" key="2">
    <source>
        <dbReference type="Proteomes" id="UP000008212"/>
    </source>
</evidence>
<dbReference type="EMBL" id="AE017226">
    <property type="protein sequence ID" value="AAS11710.1"/>
    <property type="molecule type" value="Genomic_DNA"/>
</dbReference>
<evidence type="ECO:0000313" key="1">
    <source>
        <dbReference type="EMBL" id="AAS11710.1"/>
    </source>
</evidence>
<protein>
    <submittedName>
        <fullName evidence="1">Uncharacterized protein</fullName>
    </submittedName>
</protein>
<dbReference type="PATRIC" id="fig|243275.7.peg.1149"/>
<name>Q73NG1_TREDE</name>
<dbReference type="Proteomes" id="UP000008212">
    <property type="component" value="Chromosome"/>
</dbReference>
<dbReference type="PaxDb" id="243275-TDE_1192"/>
<gene>
    <name evidence="1" type="ordered locus">TDE_1192</name>
</gene>
<proteinExistence type="predicted"/>
<accession>Q73NG1</accession>
<dbReference type="HOGENOM" id="CLU_3067327_0_0_12"/>
<sequence length="53" mass="6252">MKARLLKFGSLKAAKRVKKNKKTFKKLLTKSEKILYTPFCSLHNFYKFLADDI</sequence>